<dbReference type="PANTHER" id="PTHR31025:SF25">
    <property type="entry name" value="ZINC FINGER (C2H2)-60"/>
    <property type="match status" value="1"/>
</dbReference>
<sequence>IRTHSMGIFVINKEGEEAGHYDDIGIFVEGVVILDNIRSIARACEMMLGVIYALNLAYPKELRYFYEYIQKVLFRMDGEKLSPKVLGLKNKIASVQ</sequence>
<dbReference type="PANTHER" id="PTHR31025">
    <property type="entry name" value="SI:CH211-196P9.1-RELATED"/>
    <property type="match status" value="1"/>
</dbReference>
<evidence type="ECO:0000313" key="1">
    <source>
        <dbReference type="Ensembl" id="ENSSAUP00010044304.1"/>
    </source>
</evidence>
<name>A0A671WZL0_SPAAU</name>
<keyword evidence="2" id="KW-1185">Reference proteome</keyword>
<reference evidence="1" key="2">
    <citation type="submission" date="2025-08" db="UniProtKB">
        <authorList>
            <consortium name="Ensembl"/>
        </authorList>
    </citation>
    <scope>IDENTIFICATION</scope>
</reference>
<dbReference type="Proteomes" id="UP000472265">
    <property type="component" value="Chromosome 19"/>
</dbReference>
<organism evidence="1 2">
    <name type="scientific">Sparus aurata</name>
    <name type="common">Gilthead sea bream</name>
    <dbReference type="NCBI Taxonomy" id="8175"/>
    <lineage>
        <taxon>Eukaryota</taxon>
        <taxon>Metazoa</taxon>
        <taxon>Chordata</taxon>
        <taxon>Craniata</taxon>
        <taxon>Vertebrata</taxon>
        <taxon>Euteleostomi</taxon>
        <taxon>Actinopterygii</taxon>
        <taxon>Neopterygii</taxon>
        <taxon>Teleostei</taxon>
        <taxon>Neoteleostei</taxon>
        <taxon>Acanthomorphata</taxon>
        <taxon>Eupercaria</taxon>
        <taxon>Spariformes</taxon>
        <taxon>Sparidae</taxon>
        <taxon>Sparus</taxon>
    </lineage>
</organism>
<dbReference type="InParanoid" id="A0A671WZL0"/>
<evidence type="ECO:0000313" key="2">
    <source>
        <dbReference type="Proteomes" id="UP000472265"/>
    </source>
</evidence>
<dbReference type="GeneTree" id="ENSGT00950000182912"/>
<reference evidence="1" key="3">
    <citation type="submission" date="2025-09" db="UniProtKB">
        <authorList>
            <consortium name="Ensembl"/>
        </authorList>
    </citation>
    <scope>IDENTIFICATION</scope>
</reference>
<dbReference type="Ensembl" id="ENSSAUT00010046607.1">
    <property type="protein sequence ID" value="ENSSAUP00010044304.1"/>
    <property type="gene ID" value="ENSSAUG00010018538.1"/>
</dbReference>
<protein>
    <submittedName>
        <fullName evidence="1">Uncharacterized protein</fullName>
    </submittedName>
</protein>
<accession>A0A671WZL0</accession>
<dbReference type="OMA" id="HETLYIY"/>
<dbReference type="AlphaFoldDB" id="A0A671WZL0"/>
<proteinExistence type="predicted"/>
<reference evidence="1" key="1">
    <citation type="submission" date="2021-04" db="EMBL/GenBank/DDBJ databases">
        <authorList>
            <consortium name="Wellcome Sanger Institute Data Sharing"/>
        </authorList>
    </citation>
    <scope>NUCLEOTIDE SEQUENCE [LARGE SCALE GENOMIC DNA]</scope>
</reference>